<feature type="compositionally biased region" description="Basic and acidic residues" evidence="1">
    <location>
        <begin position="44"/>
        <end position="55"/>
    </location>
</feature>
<dbReference type="Proteomes" id="UP000828390">
    <property type="component" value="Unassembled WGS sequence"/>
</dbReference>
<dbReference type="EMBL" id="JAIWYP010000013">
    <property type="protein sequence ID" value="KAH3717176.1"/>
    <property type="molecule type" value="Genomic_DNA"/>
</dbReference>
<reference evidence="2" key="1">
    <citation type="journal article" date="2019" name="bioRxiv">
        <title>The Genome of the Zebra Mussel, Dreissena polymorpha: A Resource for Invasive Species Research.</title>
        <authorList>
            <person name="McCartney M.A."/>
            <person name="Auch B."/>
            <person name="Kono T."/>
            <person name="Mallez S."/>
            <person name="Zhang Y."/>
            <person name="Obille A."/>
            <person name="Becker A."/>
            <person name="Abrahante J.E."/>
            <person name="Garbe J."/>
            <person name="Badalamenti J.P."/>
            <person name="Herman A."/>
            <person name="Mangelson H."/>
            <person name="Liachko I."/>
            <person name="Sullivan S."/>
            <person name="Sone E.D."/>
            <person name="Koren S."/>
            <person name="Silverstein K.A.T."/>
            <person name="Beckman K.B."/>
            <person name="Gohl D.M."/>
        </authorList>
    </citation>
    <scope>NUCLEOTIDE SEQUENCE</scope>
    <source>
        <strain evidence="2">Duluth1</strain>
        <tissue evidence="2">Whole animal</tissue>
    </source>
</reference>
<reference evidence="2" key="2">
    <citation type="submission" date="2020-11" db="EMBL/GenBank/DDBJ databases">
        <authorList>
            <person name="McCartney M.A."/>
            <person name="Auch B."/>
            <person name="Kono T."/>
            <person name="Mallez S."/>
            <person name="Becker A."/>
            <person name="Gohl D.M."/>
            <person name="Silverstein K.A.T."/>
            <person name="Koren S."/>
            <person name="Bechman K.B."/>
            <person name="Herman A."/>
            <person name="Abrahante J.E."/>
            <person name="Garbe J."/>
        </authorList>
    </citation>
    <scope>NUCLEOTIDE SEQUENCE</scope>
    <source>
        <strain evidence="2">Duluth1</strain>
        <tissue evidence="2">Whole animal</tissue>
    </source>
</reference>
<feature type="region of interest" description="Disordered" evidence="1">
    <location>
        <begin position="1"/>
        <end position="63"/>
    </location>
</feature>
<dbReference type="AlphaFoldDB" id="A0A9D4C4C3"/>
<evidence type="ECO:0000313" key="2">
    <source>
        <dbReference type="EMBL" id="KAH3717176.1"/>
    </source>
</evidence>
<evidence type="ECO:0000256" key="1">
    <source>
        <dbReference type="SAM" id="MobiDB-lite"/>
    </source>
</evidence>
<comment type="caution">
    <text evidence="2">The sequence shown here is derived from an EMBL/GenBank/DDBJ whole genome shotgun (WGS) entry which is preliminary data.</text>
</comment>
<keyword evidence="3" id="KW-1185">Reference proteome</keyword>
<proteinExistence type="predicted"/>
<accession>A0A9D4C4C3</accession>
<evidence type="ECO:0000313" key="3">
    <source>
        <dbReference type="Proteomes" id="UP000828390"/>
    </source>
</evidence>
<sequence length="63" mass="6991">MTPRKRRTNAPRAAKDAQAEEQTESPCLPPHDQEEPTAPSDPPLTHEETDIHTHAEAIPNVTQ</sequence>
<organism evidence="2 3">
    <name type="scientific">Dreissena polymorpha</name>
    <name type="common">Zebra mussel</name>
    <name type="synonym">Mytilus polymorpha</name>
    <dbReference type="NCBI Taxonomy" id="45954"/>
    <lineage>
        <taxon>Eukaryota</taxon>
        <taxon>Metazoa</taxon>
        <taxon>Spiralia</taxon>
        <taxon>Lophotrochozoa</taxon>
        <taxon>Mollusca</taxon>
        <taxon>Bivalvia</taxon>
        <taxon>Autobranchia</taxon>
        <taxon>Heteroconchia</taxon>
        <taxon>Euheterodonta</taxon>
        <taxon>Imparidentia</taxon>
        <taxon>Neoheterodontei</taxon>
        <taxon>Myida</taxon>
        <taxon>Dreissenoidea</taxon>
        <taxon>Dreissenidae</taxon>
        <taxon>Dreissena</taxon>
    </lineage>
</organism>
<protein>
    <submittedName>
        <fullName evidence="2">Uncharacterized protein</fullName>
    </submittedName>
</protein>
<gene>
    <name evidence="2" type="ORF">DPMN_059956</name>
</gene>
<name>A0A9D4C4C3_DREPO</name>